<evidence type="ECO:0000313" key="2">
    <source>
        <dbReference type="EMBL" id="MEF3112276.1"/>
    </source>
</evidence>
<evidence type="ECO:0000313" key="3">
    <source>
        <dbReference type="Proteomes" id="UP001348265"/>
    </source>
</evidence>
<feature type="domain" description="ANTAR" evidence="1">
    <location>
        <begin position="35"/>
        <end position="102"/>
    </location>
</feature>
<proteinExistence type="predicted"/>
<dbReference type="SMART" id="SM01012">
    <property type="entry name" value="ANTAR"/>
    <property type="match status" value="1"/>
</dbReference>
<comment type="caution">
    <text evidence="2">The sequence shown here is derived from an EMBL/GenBank/DDBJ whole genome shotgun (WGS) entry which is preliminary data.</text>
</comment>
<protein>
    <submittedName>
        <fullName evidence="2">ANTAR domain-containing protein</fullName>
    </submittedName>
</protein>
<dbReference type="RefSeq" id="WP_331785289.1">
    <property type="nucleotide sequence ID" value="NZ_JAVFKM010000001.1"/>
</dbReference>
<organism evidence="2 3">
    <name type="scientific">Streptomyces chrestomyceticus</name>
    <dbReference type="NCBI Taxonomy" id="68185"/>
    <lineage>
        <taxon>Bacteria</taxon>
        <taxon>Bacillati</taxon>
        <taxon>Actinomycetota</taxon>
        <taxon>Actinomycetes</taxon>
        <taxon>Kitasatosporales</taxon>
        <taxon>Streptomycetaceae</taxon>
        <taxon>Streptomyces</taxon>
    </lineage>
</organism>
<dbReference type="InterPro" id="IPR036388">
    <property type="entry name" value="WH-like_DNA-bd_sf"/>
</dbReference>
<dbReference type="Gene3D" id="1.10.10.10">
    <property type="entry name" value="Winged helix-like DNA-binding domain superfamily/Winged helix DNA-binding domain"/>
    <property type="match status" value="1"/>
</dbReference>
<keyword evidence="3" id="KW-1185">Reference proteome</keyword>
<gene>
    <name evidence="2" type="ORF">RB636_03540</name>
</gene>
<name>A0ABU7WL92_9ACTN</name>
<evidence type="ECO:0000259" key="1">
    <source>
        <dbReference type="SMART" id="SM01012"/>
    </source>
</evidence>
<dbReference type="Proteomes" id="UP001348265">
    <property type="component" value="Unassembled WGS sequence"/>
</dbReference>
<reference evidence="2 3" key="1">
    <citation type="submission" date="2023-08" db="EMBL/GenBank/DDBJ databases">
        <authorList>
            <person name="Sharma P."/>
            <person name="Verma V."/>
            <person name="Mohan M.K."/>
            <person name="Dubey A.K."/>
        </authorList>
    </citation>
    <scope>NUCLEOTIDE SEQUENCE [LARGE SCALE GENOMIC DNA]</scope>
    <source>
        <strain evidence="2 3">ADP4</strain>
    </source>
</reference>
<dbReference type="InterPro" id="IPR005561">
    <property type="entry name" value="ANTAR"/>
</dbReference>
<dbReference type="EMBL" id="JAVFKM010000001">
    <property type="protein sequence ID" value="MEF3112276.1"/>
    <property type="molecule type" value="Genomic_DNA"/>
</dbReference>
<sequence>MLRRLSGYRHTAPALSRREIADALGLCAALAVFLLHAVSPSALEAGSAPRWLPHDLCYVRVHQAAGVLSAQLRIPCADALARLRTHAFAAERPLRALARDLVEGTLALSRKPGPP</sequence>
<accession>A0ABU7WL92</accession>